<evidence type="ECO:0000313" key="1">
    <source>
        <dbReference type="EMBL" id="QHT73648.1"/>
    </source>
</evidence>
<reference evidence="1" key="1">
    <citation type="journal article" date="2020" name="Nature">
        <title>Giant virus diversity and host interactions through global metagenomics.</title>
        <authorList>
            <person name="Schulz F."/>
            <person name="Roux S."/>
            <person name="Paez-Espino D."/>
            <person name="Jungbluth S."/>
            <person name="Walsh D.A."/>
            <person name="Denef V.J."/>
            <person name="McMahon K.D."/>
            <person name="Konstantinidis K.T."/>
            <person name="Eloe-Fadrosh E.A."/>
            <person name="Kyrpides N.C."/>
            <person name="Woyke T."/>
        </authorList>
    </citation>
    <scope>NUCLEOTIDE SEQUENCE</scope>
    <source>
        <strain evidence="1">GVMAG-M-3300023179-4</strain>
    </source>
</reference>
<sequence>MDKLFISSIVGLSTYLILNLNNENNENESTEQNGGEKLGCSNNFPDCFQIDNLAQEVFTELRKEKKCDLPEFNKLGQLYSEIFCLEIALGNNEDKKVEKDKVNNRLIELNKIYKQSSNEDNIKIFLENTFNQTDKLLKTLTKTSSIIKKNNMIKEIHESTIIDLFKKNF</sequence>
<dbReference type="EMBL" id="MN739831">
    <property type="protein sequence ID" value="QHT73648.1"/>
    <property type="molecule type" value="Genomic_DNA"/>
</dbReference>
<dbReference type="AlphaFoldDB" id="A0A6C0GZB8"/>
<proteinExistence type="predicted"/>
<accession>A0A6C0GZB8</accession>
<name>A0A6C0GZB8_9ZZZZ</name>
<organism evidence="1">
    <name type="scientific">viral metagenome</name>
    <dbReference type="NCBI Taxonomy" id="1070528"/>
    <lineage>
        <taxon>unclassified sequences</taxon>
        <taxon>metagenomes</taxon>
        <taxon>organismal metagenomes</taxon>
    </lineage>
</organism>
<protein>
    <submittedName>
        <fullName evidence="1">Uncharacterized protein</fullName>
    </submittedName>
</protein>